<dbReference type="InterPro" id="IPR011712">
    <property type="entry name" value="Sig_transdc_His_kin_sub3_dim/P"/>
</dbReference>
<evidence type="ECO:0000256" key="4">
    <source>
        <dbReference type="ARBA" id="ARBA00004651"/>
    </source>
</evidence>
<evidence type="ECO:0000256" key="21">
    <source>
        <dbReference type="SAM" id="Phobius"/>
    </source>
</evidence>
<dbReference type="EC" id="2.7.13.3" evidence="5"/>
<dbReference type="Gene3D" id="1.20.5.1930">
    <property type="match status" value="1"/>
</dbReference>
<evidence type="ECO:0000256" key="11">
    <source>
        <dbReference type="ARBA" id="ARBA00022692"/>
    </source>
</evidence>
<evidence type="ECO:0000256" key="17">
    <source>
        <dbReference type="ARBA" id="ARBA00023014"/>
    </source>
</evidence>
<reference evidence="23" key="1">
    <citation type="submission" date="2022-03" db="EMBL/GenBank/DDBJ databases">
        <title>Sea Food Isolates.</title>
        <authorList>
            <person name="Li c."/>
        </authorList>
    </citation>
    <scope>NUCLEOTIDE SEQUENCE</scope>
    <source>
        <strain evidence="23">19PA01SH03</strain>
    </source>
</reference>
<evidence type="ECO:0000256" key="10">
    <source>
        <dbReference type="ARBA" id="ARBA00022679"/>
    </source>
</evidence>
<keyword evidence="13 23" id="KW-0418">Kinase</keyword>
<dbReference type="PRINTS" id="PR00344">
    <property type="entry name" value="BCTRLSENSOR"/>
</dbReference>
<keyword evidence="9" id="KW-0963">Cytoplasm</keyword>
<name>A0AAU6SNK3_UNCXX</name>
<dbReference type="Gene3D" id="3.30.565.10">
    <property type="entry name" value="Histidine kinase-like ATPase, C-terminal domain"/>
    <property type="match status" value="1"/>
</dbReference>
<gene>
    <name evidence="23" type="primary">uhpB</name>
    <name evidence="23" type="ORF">MRN70_01165</name>
</gene>
<evidence type="ECO:0000256" key="18">
    <source>
        <dbReference type="ARBA" id="ARBA00023136"/>
    </source>
</evidence>
<evidence type="ECO:0000256" key="8">
    <source>
        <dbReference type="ARBA" id="ARBA00022485"/>
    </source>
</evidence>
<dbReference type="PANTHER" id="PTHR24421:SF58">
    <property type="entry name" value="SIGNAL TRANSDUCTION HISTIDINE-PROTEIN KINASE_PHOSPHATASE UHPB"/>
    <property type="match status" value="1"/>
</dbReference>
<evidence type="ECO:0000256" key="6">
    <source>
        <dbReference type="ARBA" id="ARBA00017322"/>
    </source>
</evidence>
<dbReference type="GO" id="GO:0005886">
    <property type="term" value="C:plasma membrane"/>
    <property type="evidence" value="ECO:0007669"/>
    <property type="project" value="UniProtKB-SubCell"/>
</dbReference>
<keyword evidence="8" id="KW-0004">4Fe-4S</keyword>
<dbReference type="Pfam" id="PF07730">
    <property type="entry name" value="HisKA_3"/>
    <property type="match status" value="1"/>
</dbReference>
<comment type="cofactor">
    <cofactor evidence="2">
        <name>[4Fe-4S] cluster</name>
        <dbReference type="ChEBI" id="CHEBI:49883"/>
    </cofactor>
</comment>
<evidence type="ECO:0000256" key="5">
    <source>
        <dbReference type="ARBA" id="ARBA00012438"/>
    </source>
</evidence>
<protein>
    <recommendedName>
        <fullName evidence="6">Oxygen sensor histidine kinase NreB</fullName>
        <ecNumber evidence="5">2.7.13.3</ecNumber>
    </recommendedName>
    <alternativeName>
        <fullName evidence="20">Nitrogen regulation protein B</fullName>
    </alternativeName>
</protein>
<dbReference type="SMART" id="SM00387">
    <property type="entry name" value="HATPase_c"/>
    <property type="match status" value="1"/>
</dbReference>
<dbReference type="Pfam" id="PF02518">
    <property type="entry name" value="HATPase_c"/>
    <property type="match status" value="1"/>
</dbReference>
<sequence length="519" mass="58075">MKNSHYLFHGMFAFLFYGISQFCLWNISRYLTTDHLMAYLLFPSGLRLAVGLLAPNFVRWVCLGIDLLLAGVILWLLSATPVTYFMFIFPILSFSLAAICGLYKAALLHYWQKLLLLMGLMISHALFVGIVFFLLSKPLALSFIDMINASVVTLTGAVVVTPFLYLLSDYLKHQIWLPLTPSLIHQDVRLSPWVLVWSLFFFSLGLLAELVLLEQMKPLALLIIILPNIFLAYRYGWQGGVLASVMNSILLAAARQVSGSFSSEQELLIFMASQSLVGLGLGIAISRQHSLAKALQQANQRLATQLMDKQRLARQLITIEEEVRKSVARELHDDIGQNITAIQIQARLTERLASTDPVRQSASQIHHIAMNIHQATRQLLKRLRPHLLDELGLESAIRQLIQDMRFAEHGINVLLNIGLDSHKLDDMTSVTLFRMLQELLNNIAKHAQASEVQITLFPGSDLTLEVKDNGIGLPDDWSIRGHGLIGIRERVSALGGDFSVLTSQRSGQGMHIVVNLPTK</sequence>
<keyword evidence="10 23" id="KW-0808">Transferase</keyword>
<dbReference type="Pfam" id="PF05231">
    <property type="entry name" value="MASE1"/>
    <property type="match status" value="1"/>
</dbReference>
<feature type="transmembrane region" description="Helical" evidence="21">
    <location>
        <begin position="147"/>
        <end position="167"/>
    </location>
</feature>
<evidence type="ECO:0000256" key="20">
    <source>
        <dbReference type="ARBA" id="ARBA00030800"/>
    </source>
</evidence>
<dbReference type="GO" id="GO:0046983">
    <property type="term" value="F:protein dimerization activity"/>
    <property type="evidence" value="ECO:0007669"/>
    <property type="project" value="InterPro"/>
</dbReference>
<evidence type="ECO:0000256" key="19">
    <source>
        <dbReference type="ARBA" id="ARBA00024827"/>
    </source>
</evidence>
<keyword evidence="7" id="KW-1003">Cell membrane</keyword>
<feature type="transmembrane region" description="Helical" evidence="21">
    <location>
        <begin position="60"/>
        <end position="77"/>
    </location>
</feature>
<evidence type="ECO:0000259" key="22">
    <source>
        <dbReference type="PROSITE" id="PS50109"/>
    </source>
</evidence>
<keyword evidence="16" id="KW-0902">Two-component regulatory system</keyword>
<dbReference type="InterPro" id="IPR036890">
    <property type="entry name" value="HATPase_C_sf"/>
</dbReference>
<feature type="transmembrane region" description="Helical" evidence="21">
    <location>
        <begin position="190"/>
        <end position="212"/>
    </location>
</feature>
<feature type="domain" description="Histidine kinase" evidence="22">
    <location>
        <begin position="330"/>
        <end position="519"/>
    </location>
</feature>
<feature type="transmembrane region" description="Helical" evidence="21">
    <location>
        <begin position="84"/>
        <end position="108"/>
    </location>
</feature>
<evidence type="ECO:0000256" key="15">
    <source>
        <dbReference type="ARBA" id="ARBA00023004"/>
    </source>
</evidence>
<dbReference type="PANTHER" id="PTHR24421">
    <property type="entry name" value="NITRATE/NITRITE SENSOR PROTEIN NARX-RELATED"/>
    <property type="match status" value="1"/>
</dbReference>
<dbReference type="GO" id="GO:0051539">
    <property type="term" value="F:4 iron, 4 sulfur cluster binding"/>
    <property type="evidence" value="ECO:0007669"/>
    <property type="project" value="UniProtKB-KW"/>
</dbReference>
<evidence type="ECO:0000313" key="23">
    <source>
        <dbReference type="EMBL" id="XAG21504.1"/>
    </source>
</evidence>
<dbReference type="NCBIfam" id="NF008649">
    <property type="entry name" value="PRK11644.1"/>
    <property type="match status" value="1"/>
</dbReference>
<evidence type="ECO:0000256" key="2">
    <source>
        <dbReference type="ARBA" id="ARBA00001966"/>
    </source>
</evidence>
<evidence type="ECO:0000256" key="9">
    <source>
        <dbReference type="ARBA" id="ARBA00022490"/>
    </source>
</evidence>
<keyword evidence="11 21" id="KW-0812">Transmembrane</keyword>
<dbReference type="GO" id="GO:0046872">
    <property type="term" value="F:metal ion binding"/>
    <property type="evidence" value="ECO:0007669"/>
    <property type="project" value="UniProtKB-KW"/>
</dbReference>
<dbReference type="SUPFAM" id="SSF55874">
    <property type="entry name" value="ATPase domain of HSP90 chaperone/DNA topoisomerase II/histidine kinase"/>
    <property type="match status" value="1"/>
</dbReference>
<evidence type="ECO:0000256" key="13">
    <source>
        <dbReference type="ARBA" id="ARBA00022777"/>
    </source>
</evidence>
<evidence type="ECO:0000256" key="3">
    <source>
        <dbReference type="ARBA" id="ARBA00004496"/>
    </source>
</evidence>
<accession>A0AAU6SNK3</accession>
<evidence type="ECO:0000256" key="12">
    <source>
        <dbReference type="ARBA" id="ARBA00022723"/>
    </source>
</evidence>
<proteinExistence type="predicted"/>
<keyword evidence="17" id="KW-0411">Iron-sulfur</keyword>
<organism evidence="23">
    <name type="scientific">bacterium 19PA01SH03</name>
    <dbReference type="NCBI Taxonomy" id="2920705"/>
    <lineage>
        <taxon>Bacteria</taxon>
    </lineage>
</organism>
<dbReference type="InterPro" id="IPR003594">
    <property type="entry name" value="HATPase_dom"/>
</dbReference>
<keyword evidence="12" id="KW-0479">Metal-binding</keyword>
<keyword evidence="14 21" id="KW-1133">Transmembrane helix</keyword>
<feature type="transmembrane region" description="Helical" evidence="21">
    <location>
        <begin position="6"/>
        <end position="24"/>
    </location>
</feature>
<keyword evidence="18 21" id="KW-0472">Membrane</keyword>
<evidence type="ECO:0000256" key="7">
    <source>
        <dbReference type="ARBA" id="ARBA00022475"/>
    </source>
</evidence>
<dbReference type="InterPro" id="IPR004358">
    <property type="entry name" value="Sig_transdc_His_kin-like_C"/>
</dbReference>
<dbReference type="GO" id="GO:0005737">
    <property type="term" value="C:cytoplasm"/>
    <property type="evidence" value="ECO:0007669"/>
    <property type="project" value="UniProtKB-SubCell"/>
</dbReference>
<dbReference type="InterPro" id="IPR005467">
    <property type="entry name" value="His_kinase_dom"/>
</dbReference>
<feature type="transmembrane region" description="Helical" evidence="21">
    <location>
        <begin position="114"/>
        <end position="135"/>
    </location>
</feature>
<evidence type="ECO:0000256" key="14">
    <source>
        <dbReference type="ARBA" id="ARBA00022989"/>
    </source>
</evidence>
<dbReference type="InterPro" id="IPR050482">
    <property type="entry name" value="Sensor_HK_TwoCompSys"/>
</dbReference>
<comment type="subcellular location">
    <subcellularLocation>
        <location evidence="4">Cell membrane</location>
        <topology evidence="4">Multi-pass membrane protein</topology>
    </subcellularLocation>
    <subcellularLocation>
        <location evidence="3">Cytoplasm</location>
    </subcellularLocation>
</comment>
<dbReference type="CDD" id="cd16917">
    <property type="entry name" value="HATPase_UhpB-NarQ-NarX-like"/>
    <property type="match status" value="1"/>
</dbReference>
<comment type="catalytic activity">
    <reaction evidence="1">
        <text>ATP + protein L-histidine = ADP + protein N-phospho-L-histidine.</text>
        <dbReference type="EC" id="2.7.13.3"/>
    </reaction>
</comment>
<dbReference type="PROSITE" id="PS50109">
    <property type="entry name" value="HIS_KIN"/>
    <property type="match status" value="1"/>
</dbReference>
<dbReference type="AlphaFoldDB" id="A0AAU6SNK3"/>
<keyword evidence="15" id="KW-0408">Iron</keyword>
<evidence type="ECO:0000256" key="16">
    <source>
        <dbReference type="ARBA" id="ARBA00023012"/>
    </source>
</evidence>
<dbReference type="GO" id="GO:0000155">
    <property type="term" value="F:phosphorelay sensor kinase activity"/>
    <property type="evidence" value="ECO:0007669"/>
    <property type="project" value="InterPro"/>
</dbReference>
<dbReference type="InterPro" id="IPR007895">
    <property type="entry name" value="MASE1"/>
</dbReference>
<feature type="transmembrane region" description="Helical" evidence="21">
    <location>
        <begin position="219"/>
        <end position="237"/>
    </location>
</feature>
<evidence type="ECO:0000256" key="1">
    <source>
        <dbReference type="ARBA" id="ARBA00000085"/>
    </source>
</evidence>
<comment type="function">
    <text evidence="19">Member of the two-component regulatory system NreB/NreC involved in the control of dissimilatory nitrate/nitrite reduction in response to oxygen. NreB functions as a direct oxygen sensor histidine kinase which is autophosphorylated, in the absence of oxygen, probably at the conserved histidine residue, and transfers its phosphate group probably to a conserved aspartate residue of NreC. NreB/NreC activates the expression of the nitrate (narGHJI) and nitrite (nir) reductase operons, as well as the putative nitrate transporter gene narT.</text>
</comment>
<dbReference type="EMBL" id="CP095338">
    <property type="protein sequence ID" value="XAG21504.1"/>
    <property type="molecule type" value="Genomic_DNA"/>
</dbReference>